<dbReference type="CDD" id="cd00051">
    <property type="entry name" value="EFh"/>
    <property type="match status" value="1"/>
</dbReference>
<feature type="region of interest" description="Disordered" evidence="3">
    <location>
        <begin position="1"/>
        <end position="22"/>
    </location>
</feature>
<evidence type="ECO:0000256" key="1">
    <source>
        <dbReference type="ARBA" id="ARBA00022723"/>
    </source>
</evidence>
<dbReference type="InterPro" id="IPR011992">
    <property type="entry name" value="EF-hand-dom_pair"/>
</dbReference>
<dbReference type="InterPro" id="IPR040171">
    <property type="entry name" value="USBP1-like"/>
</dbReference>
<dbReference type="EMBL" id="JAATJU010026300">
    <property type="protein sequence ID" value="KAH0501863.1"/>
    <property type="molecule type" value="Genomic_DNA"/>
</dbReference>
<dbReference type="InterPro" id="IPR018247">
    <property type="entry name" value="EF_Hand_1_Ca_BS"/>
</dbReference>
<evidence type="ECO:0000256" key="2">
    <source>
        <dbReference type="ARBA" id="ARBA00022837"/>
    </source>
</evidence>
<proteinExistence type="predicted"/>
<dbReference type="Pfam" id="PF13499">
    <property type="entry name" value="EF-hand_7"/>
    <property type="match status" value="1"/>
</dbReference>
<dbReference type="PROSITE" id="PS50222">
    <property type="entry name" value="EF_HAND_2"/>
    <property type="match status" value="1"/>
</dbReference>
<dbReference type="PANTHER" id="PTHR23347:SF4">
    <property type="entry name" value="COLORECTAL MUTANT CANCER PROTEIN"/>
    <property type="match status" value="1"/>
</dbReference>
<dbReference type="PANTHER" id="PTHR23347">
    <property type="entry name" value="COLORECTAL MUTANT CANCER PROTEIN MCC PROTEIN -RELATED"/>
    <property type="match status" value="1"/>
</dbReference>
<dbReference type="PROSITE" id="PS00018">
    <property type="entry name" value="EF_HAND_1"/>
    <property type="match status" value="1"/>
</dbReference>
<feature type="domain" description="EF-hand" evidence="4">
    <location>
        <begin position="20"/>
        <end position="55"/>
    </location>
</feature>
<comment type="caution">
    <text evidence="5">The sequence shown here is derived from an EMBL/GenBank/DDBJ whole genome shotgun (WGS) entry which is preliminary data.</text>
</comment>
<evidence type="ECO:0000313" key="6">
    <source>
        <dbReference type="Proteomes" id="UP000710432"/>
    </source>
</evidence>
<evidence type="ECO:0000259" key="4">
    <source>
        <dbReference type="PROSITE" id="PS50222"/>
    </source>
</evidence>
<keyword evidence="1" id="KW-0479">Metal-binding</keyword>
<evidence type="ECO:0000313" key="5">
    <source>
        <dbReference type="EMBL" id="KAH0501863.1"/>
    </source>
</evidence>
<dbReference type="AlphaFoldDB" id="A0A8J6KLJ7"/>
<evidence type="ECO:0000256" key="3">
    <source>
        <dbReference type="SAM" id="MobiDB-lite"/>
    </source>
</evidence>
<dbReference type="Proteomes" id="UP000710432">
    <property type="component" value="Unassembled WGS sequence"/>
</dbReference>
<sequence>MAAASACDSSGGSSDMSSTGEEERMRRLFQTCDFDRDGYISRNDLLMVCRQLNMEESVAEIMTQLGTDENGKVSFQDFTRCHRQLLREIRKEEMDLSLKSGKSSQKKLRDRITSWPTSCDNSLGRWDHAPLSLLYYVRVASPSPHSTHLALLSWAQFLYNGLMLLTFSFQFNSHIF</sequence>
<keyword evidence="2" id="KW-0106">Calcium</keyword>
<feature type="compositionally biased region" description="Low complexity" evidence="3">
    <location>
        <begin position="1"/>
        <end position="18"/>
    </location>
</feature>
<organism evidence="5 6">
    <name type="scientific">Microtus ochrogaster</name>
    <name type="common">Prairie vole</name>
    <dbReference type="NCBI Taxonomy" id="79684"/>
    <lineage>
        <taxon>Eukaryota</taxon>
        <taxon>Metazoa</taxon>
        <taxon>Chordata</taxon>
        <taxon>Craniata</taxon>
        <taxon>Vertebrata</taxon>
        <taxon>Euteleostomi</taxon>
        <taxon>Mammalia</taxon>
        <taxon>Eutheria</taxon>
        <taxon>Euarchontoglires</taxon>
        <taxon>Glires</taxon>
        <taxon>Rodentia</taxon>
        <taxon>Myomorpha</taxon>
        <taxon>Muroidea</taxon>
        <taxon>Cricetidae</taxon>
        <taxon>Arvicolinae</taxon>
        <taxon>Microtus</taxon>
    </lineage>
</organism>
<gene>
    <name evidence="5" type="ORF">LTLLF_194370</name>
</gene>
<dbReference type="GO" id="GO:0005509">
    <property type="term" value="F:calcium ion binding"/>
    <property type="evidence" value="ECO:0007669"/>
    <property type="project" value="InterPro"/>
</dbReference>
<protein>
    <submittedName>
        <fullName evidence="5">Calcineurin subunit B</fullName>
    </submittedName>
</protein>
<dbReference type="Gene3D" id="1.10.238.10">
    <property type="entry name" value="EF-hand"/>
    <property type="match status" value="1"/>
</dbReference>
<dbReference type="InterPro" id="IPR002048">
    <property type="entry name" value="EF_hand_dom"/>
</dbReference>
<dbReference type="SUPFAM" id="SSF47473">
    <property type="entry name" value="EF-hand"/>
    <property type="match status" value="1"/>
</dbReference>
<dbReference type="FunFam" id="1.10.238.10:FF:000551">
    <property type="entry name" value="Mutated in colorectal cancer isoform 1"/>
    <property type="match status" value="1"/>
</dbReference>
<accession>A0A8J6KLJ7</accession>
<reference evidence="5" key="1">
    <citation type="submission" date="2020-03" db="EMBL/GenBank/DDBJ databases">
        <title>Studies in the Genomics of Life Span.</title>
        <authorList>
            <person name="Glass D."/>
        </authorList>
    </citation>
    <scope>NUCLEOTIDE SEQUENCE</scope>
    <source>
        <strain evidence="5">LTLLF</strain>
        <tissue evidence="5">Muscle</tissue>
    </source>
</reference>
<dbReference type="SMART" id="SM00054">
    <property type="entry name" value="EFh"/>
    <property type="match status" value="2"/>
</dbReference>
<name>A0A8J6KLJ7_MICOH</name>